<keyword evidence="3" id="KW-1185">Reference proteome</keyword>
<sequence length="373" mass="40617">MGRFADPYGDDNRLPAGMVWTGYDADTGERFYADRDGSTWVGAPWAEYGILKRLKGPPLRNGPSTTRAKKRQQYVNDLGTALCPAEPMPQGSSDLDGSDLARTEKKRPPQRSQSVPVPVPKGGSIRREEHRGSEPGERGRTKSKKHGTRPPVDAEEGLSSSSKDKKDSDIRSRESDQISQEPVHRSIRRSKIGTRDDASEPAGADGADPESVPPSASTSTKRTSGGHRRSASTKEITRAHTLAARPLAAGQWNSETERPKTSRPHSPRTSRGKSSESEKDTRTKSSSKSSVDTDSADGKARRLESALHPTRETKPLPKTPPVSGHHCENSTEEKSSPEDIPAVADSPARIPAKKSRPILRQITRLVRAAMSKF</sequence>
<gene>
    <name evidence="2" type="ORF">GALMADRAFT_814719</name>
</gene>
<organism evidence="2 3">
    <name type="scientific">Galerina marginata (strain CBS 339.88)</name>
    <dbReference type="NCBI Taxonomy" id="685588"/>
    <lineage>
        <taxon>Eukaryota</taxon>
        <taxon>Fungi</taxon>
        <taxon>Dikarya</taxon>
        <taxon>Basidiomycota</taxon>
        <taxon>Agaricomycotina</taxon>
        <taxon>Agaricomycetes</taxon>
        <taxon>Agaricomycetidae</taxon>
        <taxon>Agaricales</taxon>
        <taxon>Agaricineae</taxon>
        <taxon>Strophariaceae</taxon>
        <taxon>Galerina</taxon>
    </lineage>
</organism>
<evidence type="ECO:0000313" key="2">
    <source>
        <dbReference type="EMBL" id="KDR70956.1"/>
    </source>
</evidence>
<protein>
    <submittedName>
        <fullName evidence="2">Uncharacterized protein</fullName>
    </submittedName>
</protein>
<feature type="compositionally biased region" description="Basic and acidic residues" evidence="1">
    <location>
        <begin position="296"/>
        <end position="315"/>
    </location>
</feature>
<feature type="compositionally biased region" description="Basic and acidic residues" evidence="1">
    <location>
        <begin position="325"/>
        <end position="337"/>
    </location>
</feature>
<reference evidence="3" key="1">
    <citation type="journal article" date="2014" name="Proc. Natl. Acad. Sci. U.S.A.">
        <title>Extensive sampling of basidiomycete genomes demonstrates inadequacy of the white-rot/brown-rot paradigm for wood decay fungi.</title>
        <authorList>
            <person name="Riley R."/>
            <person name="Salamov A.A."/>
            <person name="Brown D.W."/>
            <person name="Nagy L.G."/>
            <person name="Floudas D."/>
            <person name="Held B.W."/>
            <person name="Levasseur A."/>
            <person name="Lombard V."/>
            <person name="Morin E."/>
            <person name="Otillar R."/>
            <person name="Lindquist E.A."/>
            <person name="Sun H."/>
            <person name="LaButti K.M."/>
            <person name="Schmutz J."/>
            <person name="Jabbour D."/>
            <person name="Luo H."/>
            <person name="Baker S.E."/>
            <person name="Pisabarro A.G."/>
            <person name="Walton J.D."/>
            <person name="Blanchette R.A."/>
            <person name="Henrissat B."/>
            <person name="Martin F."/>
            <person name="Cullen D."/>
            <person name="Hibbett D.S."/>
            <person name="Grigoriev I.V."/>
        </authorList>
    </citation>
    <scope>NUCLEOTIDE SEQUENCE [LARGE SCALE GENOMIC DNA]</scope>
    <source>
        <strain evidence="3">CBS 339.88</strain>
    </source>
</reference>
<feature type="compositionally biased region" description="Basic and acidic residues" evidence="1">
    <location>
        <begin position="162"/>
        <end position="176"/>
    </location>
</feature>
<feature type="compositionally biased region" description="Basic and acidic residues" evidence="1">
    <location>
        <begin position="273"/>
        <end position="283"/>
    </location>
</feature>
<dbReference type="Proteomes" id="UP000027222">
    <property type="component" value="Unassembled WGS sequence"/>
</dbReference>
<dbReference type="EMBL" id="KL142395">
    <property type="protein sequence ID" value="KDR70956.1"/>
    <property type="molecule type" value="Genomic_DNA"/>
</dbReference>
<evidence type="ECO:0000256" key="1">
    <source>
        <dbReference type="SAM" id="MobiDB-lite"/>
    </source>
</evidence>
<evidence type="ECO:0000313" key="3">
    <source>
        <dbReference type="Proteomes" id="UP000027222"/>
    </source>
</evidence>
<feature type="region of interest" description="Disordered" evidence="1">
    <location>
        <begin position="77"/>
        <end position="355"/>
    </location>
</feature>
<name>A0A067SJB5_GALM3</name>
<proteinExistence type="predicted"/>
<accession>A0A067SJB5</accession>
<feature type="compositionally biased region" description="Polar residues" evidence="1">
    <location>
        <begin position="214"/>
        <end position="223"/>
    </location>
</feature>
<dbReference type="OrthoDB" id="2107166at2759"/>
<feature type="compositionally biased region" description="Basic and acidic residues" evidence="1">
    <location>
        <begin position="125"/>
        <end position="140"/>
    </location>
</feature>
<feature type="compositionally biased region" description="Basic residues" evidence="1">
    <location>
        <begin position="261"/>
        <end position="271"/>
    </location>
</feature>
<dbReference type="HOGENOM" id="CLU_741952_0_0_1"/>
<dbReference type="AlphaFoldDB" id="A0A067SJB5"/>
<feature type="compositionally biased region" description="Low complexity" evidence="1">
    <location>
        <begin position="284"/>
        <end position="293"/>
    </location>
</feature>